<dbReference type="RefSeq" id="WP_378174480.1">
    <property type="nucleotide sequence ID" value="NZ_JBHTCR010000002.1"/>
</dbReference>
<dbReference type="EMBL" id="JBHTCR010000002">
    <property type="protein sequence ID" value="MFC7346004.1"/>
    <property type="molecule type" value="Genomic_DNA"/>
</dbReference>
<gene>
    <name evidence="1" type="ORF">ACFQO9_04635</name>
</gene>
<organism evidence="1 2">
    <name type="scientific">Chryseobacterium zhengzhouense</name>
    <dbReference type="NCBI Taxonomy" id="1636086"/>
    <lineage>
        <taxon>Bacteria</taxon>
        <taxon>Pseudomonadati</taxon>
        <taxon>Bacteroidota</taxon>
        <taxon>Flavobacteriia</taxon>
        <taxon>Flavobacteriales</taxon>
        <taxon>Weeksellaceae</taxon>
        <taxon>Chryseobacterium group</taxon>
        <taxon>Chryseobacterium</taxon>
    </lineage>
</organism>
<keyword evidence="2" id="KW-1185">Reference proteome</keyword>
<protein>
    <submittedName>
        <fullName evidence="1">Uncharacterized protein</fullName>
    </submittedName>
</protein>
<proteinExistence type="predicted"/>
<name>A0ABW2LTX6_9FLAO</name>
<reference evidence="2" key="1">
    <citation type="journal article" date="2019" name="Int. J. Syst. Evol. Microbiol.">
        <title>The Global Catalogue of Microorganisms (GCM) 10K type strain sequencing project: providing services to taxonomists for standard genome sequencing and annotation.</title>
        <authorList>
            <consortium name="The Broad Institute Genomics Platform"/>
            <consortium name="The Broad Institute Genome Sequencing Center for Infectious Disease"/>
            <person name="Wu L."/>
            <person name="Ma J."/>
        </authorList>
    </citation>
    <scope>NUCLEOTIDE SEQUENCE [LARGE SCALE GENOMIC DNA]</scope>
    <source>
        <strain evidence="2">CCUG 54781</strain>
    </source>
</reference>
<evidence type="ECO:0000313" key="2">
    <source>
        <dbReference type="Proteomes" id="UP001596550"/>
    </source>
</evidence>
<evidence type="ECO:0000313" key="1">
    <source>
        <dbReference type="EMBL" id="MFC7346004.1"/>
    </source>
</evidence>
<accession>A0ABW2LTX6</accession>
<dbReference type="Proteomes" id="UP001596550">
    <property type="component" value="Unassembled WGS sequence"/>
</dbReference>
<sequence length="74" mass="8419">MKKTQPPQYSESLLIKLIRETKTITDLTGLCNLYRELEKQNDIVITYKMNSEVKLQQQTIIYGGDTLGKTPGVS</sequence>
<comment type="caution">
    <text evidence="1">The sequence shown here is derived from an EMBL/GenBank/DDBJ whole genome shotgun (WGS) entry which is preliminary data.</text>
</comment>